<dbReference type="EMBL" id="AP009389">
    <property type="protein sequence ID" value="BAF58485.1"/>
    <property type="molecule type" value="Genomic_DNA"/>
</dbReference>
<comment type="function">
    <text evidence="9">Essential subunit of the Sec protein translocation channel SecYEG. Clamps together the 2 halves of SecY. May contact the channel plug during translocation.</text>
</comment>
<evidence type="ECO:0000256" key="4">
    <source>
        <dbReference type="ARBA" id="ARBA00022692"/>
    </source>
</evidence>
<dbReference type="InterPro" id="IPR001901">
    <property type="entry name" value="Translocase_SecE/Sec61-g"/>
</dbReference>
<keyword evidence="2 9" id="KW-0813">Transport</keyword>
<dbReference type="GO" id="GO:0008320">
    <property type="term" value="F:protein transmembrane transporter activity"/>
    <property type="evidence" value="ECO:0007669"/>
    <property type="project" value="UniProtKB-UniRule"/>
</dbReference>
<dbReference type="GO" id="GO:0005886">
    <property type="term" value="C:plasma membrane"/>
    <property type="evidence" value="ECO:0007669"/>
    <property type="project" value="UniProtKB-SubCell"/>
</dbReference>
<evidence type="ECO:0000256" key="9">
    <source>
        <dbReference type="HAMAP-Rule" id="MF_00422"/>
    </source>
</evidence>
<dbReference type="Gene3D" id="1.20.5.1030">
    <property type="entry name" value="Preprotein translocase secy subunit"/>
    <property type="match status" value="1"/>
</dbReference>
<feature type="region of interest" description="Disordered" evidence="10">
    <location>
        <begin position="1"/>
        <end position="62"/>
    </location>
</feature>
<dbReference type="InterPro" id="IPR005807">
    <property type="entry name" value="SecE_bac"/>
</dbReference>
<evidence type="ECO:0000256" key="5">
    <source>
        <dbReference type="ARBA" id="ARBA00022927"/>
    </source>
</evidence>
<proteinExistence type="inferred from homology"/>
<dbReference type="PRINTS" id="PR01650">
    <property type="entry name" value="SECETRNLCASE"/>
</dbReference>
<dbReference type="Proteomes" id="UP000006556">
    <property type="component" value="Chromosome"/>
</dbReference>
<evidence type="ECO:0000256" key="3">
    <source>
        <dbReference type="ARBA" id="ARBA00022475"/>
    </source>
</evidence>
<feature type="compositionally biased region" description="Polar residues" evidence="10">
    <location>
        <begin position="1"/>
        <end position="10"/>
    </location>
</feature>
<dbReference type="AlphaFoldDB" id="A5D5K2"/>
<dbReference type="STRING" id="370438.PTH_0304"/>
<evidence type="ECO:0000256" key="8">
    <source>
        <dbReference type="ARBA" id="ARBA00023136"/>
    </source>
</evidence>
<comment type="similarity">
    <text evidence="9">Belongs to the SecE/SEC61-gamma family.</text>
</comment>
<keyword evidence="6 9" id="KW-1133">Transmembrane helix</keyword>
<comment type="subcellular location">
    <subcellularLocation>
        <location evidence="9">Cell membrane</location>
        <topology evidence="9">Single-pass membrane protein</topology>
    </subcellularLocation>
    <subcellularLocation>
        <location evidence="1">Membrane</location>
    </subcellularLocation>
</comment>
<dbReference type="KEGG" id="pth:PTH_0304"/>
<evidence type="ECO:0000313" key="11">
    <source>
        <dbReference type="EMBL" id="BAF58485.1"/>
    </source>
</evidence>
<sequence>MVLTKKQANSGKKDQGKKGKEQDKREQNAKKDADSKAARKETALSKEKKEVTRKEPAKREVTAKKERVNYVEQLQKFFRGSLSELKKVHWPNRRETIIYTSVVMVAVVVVGVLIWVFDSVLSTILKLIMTR</sequence>
<keyword evidence="7 9" id="KW-0811">Translocation</keyword>
<dbReference type="GO" id="GO:0009306">
    <property type="term" value="P:protein secretion"/>
    <property type="evidence" value="ECO:0007669"/>
    <property type="project" value="UniProtKB-UniRule"/>
</dbReference>
<evidence type="ECO:0000256" key="1">
    <source>
        <dbReference type="ARBA" id="ARBA00004370"/>
    </source>
</evidence>
<reference evidence="12" key="1">
    <citation type="journal article" date="2008" name="Genome Res.">
        <title>The genome of Pelotomaculum thermopropionicum reveals niche-associated evolution in anaerobic microbiota.</title>
        <authorList>
            <person name="Kosaka T."/>
            <person name="Kato S."/>
            <person name="Shimoyama T."/>
            <person name="Ishii S."/>
            <person name="Abe T."/>
            <person name="Watanabe K."/>
        </authorList>
    </citation>
    <scope>NUCLEOTIDE SEQUENCE [LARGE SCALE GENOMIC DNA]</scope>
    <source>
        <strain evidence="12">DSM 13744 / JCM 10971 / SI</strain>
    </source>
</reference>
<dbReference type="GO" id="GO:0065002">
    <property type="term" value="P:intracellular protein transmembrane transport"/>
    <property type="evidence" value="ECO:0007669"/>
    <property type="project" value="UniProtKB-UniRule"/>
</dbReference>
<dbReference type="HOGENOM" id="CLU_113663_1_4_9"/>
<evidence type="ECO:0000313" key="12">
    <source>
        <dbReference type="Proteomes" id="UP000006556"/>
    </source>
</evidence>
<accession>A5D5K2</accession>
<dbReference type="InterPro" id="IPR038379">
    <property type="entry name" value="SecE_sf"/>
</dbReference>
<feature type="transmembrane region" description="Helical" evidence="9">
    <location>
        <begin position="96"/>
        <end position="117"/>
    </location>
</feature>
<dbReference type="Pfam" id="PF00584">
    <property type="entry name" value="SecE"/>
    <property type="match status" value="1"/>
</dbReference>
<keyword evidence="5 9" id="KW-0653">Protein transport</keyword>
<evidence type="ECO:0000256" key="10">
    <source>
        <dbReference type="SAM" id="MobiDB-lite"/>
    </source>
</evidence>
<protein>
    <recommendedName>
        <fullName evidence="9">Protein translocase subunit SecE</fullName>
    </recommendedName>
</protein>
<dbReference type="PANTHER" id="PTHR33910">
    <property type="entry name" value="PROTEIN TRANSLOCASE SUBUNIT SECE"/>
    <property type="match status" value="1"/>
</dbReference>
<name>A5D5K2_PELTS</name>
<evidence type="ECO:0000256" key="7">
    <source>
        <dbReference type="ARBA" id="ARBA00023010"/>
    </source>
</evidence>
<dbReference type="GO" id="GO:0006605">
    <property type="term" value="P:protein targeting"/>
    <property type="evidence" value="ECO:0007669"/>
    <property type="project" value="UniProtKB-UniRule"/>
</dbReference>
<evidence type="ECO:0000256" key="6">
    <source>
        <dbReference type="ARBA" id="ARBA00022989"/>
    </source>
</evidence>
<evidence type="ECO:0000256" key="2">
    <source>
        <dbReference type="ARBA" id="ARBA00022448"/>
    </source>
</evidence>
<keyword evidence="8 9" id="KW-0472">Membrane</keyword>
<dbReference type="eggNOG" id="COG0690">
    <property type="taxonomic scope" value="Bacteria"/>
</dbReference>
<dbReference type="GO" id="GO:0043952">
    <property type="term" value="P:protein transport by the Sec complex"/>
    <property type="evidence" value="ECO:0007669"/>
    <property type="project" value="UniProtKB-UniRule"/>
</dbReference>
<keyword evidence="4 9" id="KW-0812">Transmembrane</keyword>
<dbReference type="NCBIfam" id="TIGR00964">
    <property type="entry name" value="secE_bact"/>
    <property type="match status" value="1"/>
</dbReference>
<feature type="compositionally biased region" description="Basic and acidic residues" evidence="10">
    <location>
        <begin position="11"/>
        <end position="62"/>
    </location>
</feature>
<organism evidence="11 12">
    <name type="scientific">Pelotomaculum thermopropionicum (strain DSM 13744 / JCM 10971 / SI)</name>
    <dbReference type="NCBI Taxonomy" id="370438"/>
    <lineage>
        <taxon>Bacteria</taxon>
        <taxon>Bacillati</taxon>
        <taxon>Bacillota</taxon>
        <taxon>Clostridia</taxon>
        <taxon>Eubacteriales</taxon>
        <taxon>Desulfotomaculaceae</taxon>
        <taxon>Pelotomaculum</taxon>
    </lineage>
</organism>
<dbReference type="HAMAP" id="MF_00422">
    <property type="entry name" value="SecE"/>
    <property type="match status" value="1"/>
</dbReference>
<dbReference type="PANTHER" id="PTHR33910:SF1">
    <property type="entry name" value="PROTEIN TRANSLOCASE SUBUNIT SECE"/>
    <property type="match status" value="1"/>
</dbReference>
<keyword evidence="12" id="KW-1185">Reference proteome</keyword>
<keyword evidence="3 9" id="KW-1003">Cell membrane</keyword>
<gene>
    <name evidence="9" type="primary">secE</name>
    <name evidence="11" type="ordered locus">PTH_0304</name>
</gene>
<comment type="subunit">
    <text evidence="9">Component of the Sec protein translocase complex. Heterotrimer consisting of SecY, SecE and SecG subunits. The heterotrimers can form oligomers, although 1 heterotrimer is thought to be able to translocate proteins. Interacts with the ribosome. Interacts with SecDF, and other proteins may be involved. Interacts with SecA.</text>
</comment>